<dbReference type="Gene3D" id="2.60.200.40">
    <property type="match status" value="1"/>
</dbReference>
<organism evidence="15 16">
    <name type="scientific">Huiozyma naganishii (strain ATCC MYA-139 / BCRC 22969 / CBS 8797 / KCTC 17520 / NBRC 10181 / NCYC 3082 / Yp74L-3)</name>
    <name type="common">Yeast</name>
    <name type="synonym">Kazachstania naganishii</name>
    <dbReference type="NCBI Taxonomy" id="1071383"/>
    <lineage>
        <taxon>Eukaryota</taxon>
        <taxon>Fungi</taxon>
        <taxon>Dikarya</taxon>
        <taxon>Ascomycota</taxon>
        <taxon>Saccharomycotina</taxon>
        <taxon>Saccharomycetes</taxon>
        <taxon>Saccharomycetales</taxon>
        <taxon>Saccharomycetaceae</taxon>
        <taxon>Huiozyma</taxon>
    </lineage>
</organism>
<evidence type="ECO:0000256" key="6">
    <source>
        <dbReference type="ARBA" id="ARBA00022919"/>
    </source>
</evidence>
<evidence type="ECO:0000256" key="8">
    <source>
        <dbReference type="ARBA" id="ARBA00023139"/>
    </source>
</evidence>
<dbReference type="InterPro" id="IPR050187">
    <property type="entry name" value="Lipid_Phosphate_FormReg"/>
</dbReference>
<evidence type="ECO:0000313" key="16">
    <source>
        <dbReference type="Proteomes" id="UP000006310"/>
    </source>
</evidence>
<comment type="subcellular location">
    <subcellularLocation>
        <location evidence="1">Endomembrane system</location>
    </subcellularLocation>
</comment>
<accession>J7SAR8</accession>
<dbReference type="EC" id="2.7.1.91" evidence="10"/>
<dbReference type="STRING" id="1071383.J7SAR8"/>
<feature type="domain" description="DAGKc" evidence="14">
    <location>
        <begin position="187"/>
        <end position="326"/>
    </location>
</feature>
<dbReference type="Pfam" id="PF00781">
    <property type="entry name" value="DAGK_cat"/>
    <property type="match status" value="1"/>
</dbReference>
<keyword evidence="8" id="KW-0564">Palmitate</keyword>
<dbReference type="GO" id="GO:0019722">
    <property type="term" value="P:calcium-mediated signaling"/>
    <property type="evidence" value="ECO:0007669"/>
    <property type="project" value="EnsemblFungi"/>
</dbReference>
<keyword evidence="16" id="KW-1185">Reference proteome</keyword>
<dbReference type="InterPro" id="IPR001206">
    <property type="entry name" value="Diacylglycerol_kinase_cat_dom"/>
</dbReference>
<dbReference type="GO" id="GO:0005886">
    <property type="term" value="C:plasma membrane"/>
    <property type="evidence" value="ECO:0007669"/>
    <property type="project" value="EnsemblFungi"/>
</dbReference>
<evidence type="ECO:0000256" key="7">
    <source>
        <dbReference type="ARBA" id="ARBA00023136"/>
    </source>
</evidence>
<evidence type="ECO:0000256" key="9">
    <source>
        <dbReference type="ARBA" id="ARBA00043822"/>
    </source>
</evidence>
<dbReference type="GO" id="GO:0005794">
    <property type="term" value="C:Golgi apparatus"/>
    <property type="evidence" value="ECO:0007669"/>
    <property type="project" value="EnsemblFungi"/>
</dbReference>
<keyword evidence="5" id="KW-0067">ATP-binding</keyword>
<dbReference type="PANTHER" id="PTHR12358">
    <property type="entry name" value="SPHINGOSINE KINASE"/>
    <property type="match status" value="1"/>
</dbReference>
<dbReference type="InterPro" id="IPR045540">
    <property type="entry name" value="YegS/DAGK_C"/>
</dbReference>
<dbReference type="GO" id="GO:0032541">
    <property type="term" value="C:cortical endoplasmic reticulum"/>
    <property type="evidence" value="ECO:0007669"/>
    <property type="project" value="EnsemblFungi"/>
</dbReference>
<comment type="catalytic activity">
    <reaction evidence="12">
        <text>sphinganine + ATP = sphinganine 1-phosphate + ADP + H(+)</text>
        <dbReference type="Rhea" id="RHEA:15465"/>
        <dbReference type="ChEBI" id="CHEBI:15378"/>
        <dbReference type="ChEBI" id="CHEBI:30616"/>
        <dbReference type="ChEBI" id="CHEBI:57817"/>
        <dbReference type="ChEBI" id="CHEBI:57939"/>
        <dbReference type="ChEBI" id="CHEBI:456216"/>
        <dbReference type="EC" id="2.7.1.91"/>
    </reaction>
    <physiologicalReaction direction="left-to-right" evidence="12">
        <dbReference type="Rhea" id="RHEA:15466"/>
    </physiologicalReaction>
</comment>
<dbReference type="Pfam" id="PF19279">
    <property type="entry name" value="YegS_C"/>
    <property type="match status" value="1"/>
</dbReference>
<reference evidence="16" key="2">
    <citation type="submission" date="2012-08" db="EMBL/GenBank/DDBJ databases">
        <title>Genome sequence of Kazachstania naganishii.</title>
        <authorList>
            <person name="Gordon J.L."/>
            <person name="Armisen D."/>
            <person name="Proux-Wera E."/>
            <person name="OhEigeartaigh S.S."/>
            <person name="Byrne K.P."/>
            <person name="Wolfe K.H."/>
        </authorList>
    </citation>
    <scope>NUCLEOTIDE SEQUENCE [LARGE SCALE GENOMIC DNA]</scope>
    <source>
        <strain evidence="16">ATCC MYA-139 / BCRC 22969 / CBS 8797 / CCRC 22969 / KCTC 17520 / NBRC 10181 / NCYC 3082</strain>
    </source>
</reference>
<evidence type="ECO:0000256" key="11">
    <source>
        <dbReference type="ARBA" id="ARBA00052341"/>
    </source>
</evidence>
<dbReference type="EMBL" id="HE978326">
    <property type="protein sequence ID" value="CCK72964.1"/>
    <property type="molecule type" value="Genomic_DNA"/>
</dbReference>
<dbReference type="GO" id="GO:0005524">
    <property type="term" value="F:ATP binding"/>
    <property type="evidence" value="ECO:0007669"/>
    <property type="project" value="UniProtKB-KW"/>
</dbReference>
<dbReference type="PANTHER" id="PTHR12358:SF31">
    <property type="entry name" value="ACYLGLYCEROL KINASE, MITOCHONDRIAL"/>
    <property type="match status" value="1"/>
</dbReference>
<name>J7SAR8_HUIN7</name>
<dbReference type="HOGENOM" id="CLU_013399_0_2_1"/>
<dbReference type="Gene3D" id="3.40.50.10330">
    <property type="entry name" value="Probable inorganic polyphosphate/atp-NAD kinase, domain 1"/>
    <property type="match status" value="1"/>
</dbReference>
<keyword evidence="6" id="KW-0746">Sphingolipid metabolism</keyword>
<evidence type="ECO:0000256" key="1">
    <source>
        <dbReference type="ARBA" id="ARBA00004308"/>
    </source>
</evidence>
<dbReference type="GO" id="GO:0046512">
    <property type="term" value="P:sphingosine biosynthetic process"/>
    <property type="evidence" value="ECO:0007669"/>
    <property type="project" value="TreeGrafter"/>
</dbReference>
<dbReference type="KEGG" id="kng:KNAG_0M01110"/>
<dbReference type="PROSITE" id="PS50146">
    <property type="entry name" value="DAGK"/>
    <property type="match status" value="1"/>
</dbReference>
<keyword evidence="7" id="KW-0472">Membrane</keyword>
<keyword evidence="8" id="KW-0449">Lipoprotein</keyword>
<feature type="region of interest" description="Disordered" evidence="13">
    <location>
        <begin position="30"/>
        <end position="53"/>
    </location>
</feature>
<keyword evidence="4" id="KW-0418">Kinase</keyword>
<keyword evidence="6" id="KW-0443">Lipid metabolism</keyword>
<sequence length="598" mass="65984">MSRFRLKPLPRAILTDDGVLIKSQNANPLSFHSNALRDPDAGPDDKGCDDGTHERGAGESMFCLTCLSDSTNFDSNGRGILPMNTVIPYGRIINAHNVRSLGATQTTKKSKQDTTISTALLANDDDGLSMDLENDAMDYVIDLVFVLPLEKNVVPRTVRLNIDYVPLSPASSDLAEVILKRSYKNARRNKKMLVIINPFGGKGQAKNLFFQRAAPILDASGSDYDIAYTERSRHAVEIAESLDIDKYDTIVCASGDGIPYEVLNGLYRRIDRVAAFNKIVVTQLPCGSGNAMSISCHWTMNTSYAALCLLKSQESRIDVMCCQQPSYSDQPRLSFLSQTYGIIAESDINTEFIRWMGPIRFNIGVAFNLLQGKTYACDVYVKYAAKTKHDMKVHYLLHKKTAELIFDSPPASSSSASLSQSNPLNEHLQSASSSSLSTPPTPAQESVISSEDFNLKYSLSDPIPEEWERLSSDITDNLSIFYTGKMPYIADKTKFFPAALPADGAIDLVIMNSTTSVRRMTPILLSLDDGTHVMQPEVLHSKVSAFRLVPHIEEGLISVDGEKFPLEPMQVEVLPSLVKTLLRNGSYIDTEFDTLLST</sequence>
<dbReference type="GeneID" id="34528744"/>
<dbReference type="AlphaFoldDB" id="J7SAR8"/>
<evidence type="ECO:0000256" key="12">
    <source>
        <dbReference type="ARBA" id="ARBA00052914"/>
    </source>
</evidence>
<dbReference type="InterPro" id="IPR016064">
    <property type="entry name" value="NAD/diacylglycerol_kinase_sf"/>
</dbReference>
<gene>
    <name evidence="15" type="primary">KNAG0M01110</name>
    <name evidence="15" type="ordered locus">KNAG_0M01110</name>
</gene>
<comment type="catalytic activity">
    <reaction evidence="9">
        <text>a sphingoid base + ATP = a sphingoid 1-phosphate + ADP + H(+)</text>
        <dbReference type="Rhea" id="RHEA:51496"/>
        <dbReference type="ChEBI" id="CHEBI:15378"/>
        <dbReference type="ChEBI" id="CHEBI:30616"/>
        <dbReference type="ChEBI" id="CHEBI:76941"/>
        <dbReference type="ChEBI" id="CHEBI:84410"/>
        <dbReference type="ChEBI" id="CHEBI:456216"/>
        <dbReference type="EC" id="2.7.1.91"/>
    </reaction>
</comment>
<evidence type="ECO:0000259" key="14">
    <source>
        <dbReference type="PROSITE" id="PS50146"/>
    </source>
</evidence>
<protein>
    <recommendedName>
        <fullName evidence="10">sphingosine kinase</fullName>
        <ecNumber evidence="10">2.7.1.91</ecNumber>
    </recommendedName>
</protein>
<feature type="region of interest" description="Disordered" evidence="13">
    <location>
        <begin position="415"/>
        <end position="447"/>
    </location>
</feature>
<dbReference type="OrthoDB" id="3853857at2759"/>
<evidence type="ECO:0000256" key="4">
    <source>
        <dbReference type="ARBA" id="ARBA00022777"/>
    </source>
</evidence>
<dbReference type="RefSeq" id="XP_022467208.1">
    <property type="nucleotide sequence ID" value="XM_022610965.1"/>
</dbReference>
<dbReference type="eggNOG" id="KOG1116">
    <property type="taxonomic scope" value="Eukaryota"/>
</dbReference>
<keyword evidence="3" id="KW-0547">Nucleotide-binding</keyword>
<evidence type="ECO:0000256" key="10">
    <source>
        <dbReference type="ARBA" id="ARBA00044037"/>
    </source>
</evidence>
<feature type="compositionally biased region" description="Low complexity" evidence="13">
    <location>
        <begin position="415"/>
        <end position="438"/>
    </location>
</feature>
<feature type="compositionally biased region" description="Basic and acidic residues" evidence="13">
    <location>
        <begin position="35"/>
        <end position="53"/>
    </location>
</feature>
<dbReference type="InterPro" id="IPR017438">
    <property type="entry name" value="ATP-NAD_kinase_N"/>
</dbReference>
<keyword evidence="2" id="KW-0808">Transferase</keyword>
<evidence type="ECO:0000256" key="3">
    <source>
        <dbReference type="ARBA" id="ARBA00022741"/>
    </source>
</evidence>
<dbReference type="GO" id="GO:0008481">
    <property type="term" value="F:sphingosine kinase activity"/>
    <property type="evidence" value="ECO:0007669"/>
    <property type="project" value="UniProtKB-EC"/>
</dbReference>
<dbReference type="FunFam" id="3.40.50.10330:FF:000005">
    <property type="entry name" value="Sphingosine kinase 2"/>
    <property type="match status" value="1"/>
</dbReference>
<dbReference type="OMA" id="TTHRMHG"/>
<dbReference type="SMART" id="SM00046">
    <property type="entry name" value="DAGKc"/>
    <property type="match status" value="1"/>
</dbReference>
<evidence type="ECO:0000256" key="2">
    <source>
        <dbReference type="ARBA" id="ARBA00022679"/>
    </source>
</evidence>
<reference evidence="15 16" key="1">
    <citation type="journal article" date="2011" name="Proc. Natl. Acad. Sci. U.S.A.">
        <title>Evolutionary erosion of yeast sex chromosomes by mating-type switching accidents.</title>
        <authorList>
            <person name="Gordon J.L."/>
            <person name="Armisen D."/>
            <person name="Proux-Wera E."/>
            <person name="Oheigeartaigh S.S."/>
            <person name="Byrne K.P."/>
            <person name="Wolfe K.H."/>
        </authorList>
    </citation>
    <scope>NUCLEOTIDE SEQUENCE [LARGE SCALE GENOMIC DNA]</scope>
    <source>
        <strain evidence="16">ATCC MYA-139 / BCRC 22969 / CBS 8797 / CCRC 22969 / KCTC 17520 / NBRC 10181 / NCYC 3082</strain>
    </source>
</reference>
<evidence type="ECO:0000313" key="15">
    <source>
        <dbReference type="EMBL" id="CCK72964.1"/>
    </source>
</evidence>
<evidence type="ECO:0000256" key="13">
    <source>
        <dbReference type="SAM" id="MobiDB-lite"/>
    </source>
</evidence>
<dbReference type="SUPFAM" id="SSF111331">
    <property type="entry name" value="NAD kinase/diacylglycerol kinase-like"/>
    <property type="match status" value="1"/>
</dbReference>
<proteinExistence type="predicted"/>
<evidence type="ECO:0000256" key="5">
    <source>
        <dbReference type="ARBA" id="ARBA00022840"/>
    </source>
</evidence>
<dbReference type="Proteomes" id="UP000006310">
    <property type="component" value="Chromosome 13"/>
</dbReference>
<comment type="catalytic activity">
    <reaction evidence="11">
        <text>(4R)-hydroxysphinganine + ATP = (4R)-hydroxysphinganine 1-phosphate + ADP + H(+)</text>
        <dbReference type="Rhea" id="RHEA:33563"/>
        <dbReference type="ChEBI" id="CHEBI:15378"/>
        <dbReference type="ChEBI" id="CHEBI:30616"/>
        <dbReference type="ChEBI" id="CHEBI:64124"/>
        <dbReference type="ChEBI" id="CHEBI:64795"/>
        <dbReference type="ChEBI" id="CHEBI:456216"/>
        <dbReference type="EC" id="2.7.1.91"/>
    </reaction>
    <physiologicalReaction direction="left-to-right" evidence="11">
        <dbReference type="Rhea" id="RHEA:33564"/>
    </physiologicalReaction>
</comment>